<gene>
    <name evidence="2" type="ORF">CHILSU_LOCUS184</name>
</gene>
<name>A0ABN8AWM3_CHISP</name>
<proteinExistence type="predicted"/>
<organism evidence="2 3">
    <name type="scientific">Chilo suppressalis</name>
    <name type="common">Asiatic rice borer moth</name>
    <dbReference type="NCBI Taxonomy" id="168631"/>
    <lineage>
        <taxon>Eukaryota</taxon>
        <taxon>Metazoa</taxon>
        <taxon>Ecdysozoa</taxon>
        <taxon>Arthropoda</taxon>
        <taxon>Hexapoda</taxon>
        <taxon>Insecta</taxon>
        <taxon>Pterygota</taxon>
        <taxon>Neoptera</taxon>
        <taxon>Endopterygota</taxon>
        <taxon>Lepidoptera</taxon>
        <taxon>Glossata</taxon>
        <taxon>Ditrysia</taxon>
        <taxon>Pyraloidea</taxon>
        <taxon>Crambidae</taxon>
        <taxon>Crambinae</taxon>
        <taxon>Chilo</taxon>
    </lineage>
</organism>
<feature type="domain" description="U1-type" evidence="1">
    <location>
        <begin position="14"/>
        <end position="49"/>
    </location>
</feature>
<accession>A0ABN8AWM3</accession>
<dbReference type="Proteomes" id="UP001153292">
    <property type="component" value="Chromosome 1"/>
</dbReference>
<reference evidence="2" key="1">
    <citation type="submission" date="2021-12" db="EMBL/GenBank/DDBJ databases">
        <authorList>
            <person name="King R."/>
        </authorList>
    </citation>
    <scope>NUCLEOTIDE SEQUENCE</scope>
</reference>
<keyword evidence="3" id="KW-1185">Reference proteome</keyword>
<protein>
    <recommendedName>
        <fullName evidence="1">U1-type domain-containing protein</fullName>
    </recommendedName>
</protein>
<feature type="domain" description="U1-type" evidence="1">
    <location>
        <begin position="111"/>
        <end position="146"/>
    </location>
</feature>
<evidence type="ECO:0000259" key="1">
    <source>
        <dbReference type="SMART" id="SM00451"/>
    </source>
</evidence>
<dbReference type="EMBL" id="OU963894">
    <property type="protein sequence ID" value="CAH0397122.1"/>
    <property type="molecule type" value="Genomic_DNA"/>
</dbReference>
<sequence>MKTGFLYGIVASSKTRVRCLFCGVHIPKANKCIEQHTNGARHKENVELMTENGITFKNNILYCKPCKLELSLEDSMMQHIDGDSHSNWIVAMEDLIDGEFISIEPYLTSEKEDAYCEVCHSPFQCTLQNIESHVNGINHRTNITEHLKPLNGIFPVENDDEVWCKICNTFIDNSPQSILEHIDDDEQHMFWFSSIEDLIEEQDITIKSFLANEFDNNAYCNRCHQEINCNTKSLEDHINSEAHLTHFS</sequence>
<dbReference type="InterPro" id="IPR003604">
    <property type="entry name" value="Matrin/U1-like-C_Znf_C2H2"/>
</dbReference>
<dbReference type="SMART" id="SM00451">
    <property type="entry name" value="ZnF_U1"/>
    <property type="match status" value="2"/>
</dbReference>
<evidence type="ECO:0000313" key="2">
    <source>
        <dbReference type="EMBL" id="CAH0397122.1"/>
    </source>
</evidence>
<evidence type="ECO:0000313" key="3">
    <source>
        <dbReference type="Proteomes" id="UP001153292"/>
    </source>
</evidence>